<dbReference type="GO" id="GO:0032259">
    <property type="term" value="P:methylation"/>
    <property type="evidence" value="ECO:0007669"/>
    <property type="project" value="UniProtKB-KW"/>
</dbReference>
<sequence length="197" mass="22339">MKTDFHCDKSGLSETFQVIACSCGCFPLDVEHKEDEGGDSAKNEGARGRLRGGVGWEISLRQRPMPRVTFQAGDPYYISKRTREELLAKWKLEGSQKYGQISRTHSCLVSGRRKIPEEWAFRILHAESWNPPSGAWEFSLSLNRHIVDERRSQHVIALFALRCSHVFSKRSSPDTTMQQETLLKGALTCFLPLATRA</sequence>
<organism evidence="2 3">
    <name type="scientific">Anabarilius grahami</name>
    <name type="common">Kanglang fish</name>
    <name type="synonym">Barilius grahami</name>
    <dbReference type="NCBI Taxonomy" id="495550"/>
    <lineage>
        <taxon>Eukaryota</taxon>
        <taxon>Metazoa</taxon>
        <taxon>Chordata</taxon>
        <taxon>Craniata</taxon>
        <taxon>Vertebrata</taxon>
        <taxon>Euteleostomi</taxon>
        <taxon>Actinopterygii</taxon>
        <taxon>Neopterygii</taxon>
        <taxon>Teleostei</taxon>
        <taxon>Ostariophysi</taxon>
        <taxon>Cypriniformes</taxon>
        <taxon>Xenocyprididae</taxon>
        <taxon>Xenocypridinae</taxon>
        <taxon>Xenocypridinae incertae sedis</taxon>
        <taxon>Anabarilius</taxon>
    </lineage>
</organism>
<reference evidence="2 3" key="1">
    <citation type="submission" date="2018-10" db="EMBL/GenBank/DDBJ databases">
        <title>Genome assembly for a Yunnan-Guizhou Plateau 3E fish, Anabarilius grahami (Regan), and its evolutionary and genetic applications.</title>
        <authorList>
            <person name="Jiang W."/>
        </authorList>
    </citation>
    <scope>NUCLEOTIDE SEQUENCE [LARGE SCALE GENOMIC DNA]</scope>
    <source>
        <strain evidence="2">AG-KIZ</strain>
        <tissue evidence="2">Muscle</tissue>
    </source>
</reference>
<keyword evidence="2" id="KW-0808">Transferase</keyword>
<proteinExistence type="predicted"/>
<evidence type="ECO:0000313" key="3">
    <source>
        <dbReference type="Proteomes" id="UP000281406"/>
    </source>
</evidence>
<dbReference type="AlphaFoldDB" id="A0A3N0Y1Q8"/>
<name>A0A3N0Y1Q8_ANAGA</name>
<keyword evidence="3" id="KW-1185">Reference proteome</keyword>
<keyword evidence="2" id="KW-0489">Methyltransferase</keyword>
<dbReference type="EMBL" id="RJVU01053975">
    <property type="protein sequence ID" value="ROL18728.1"/>
    <property type="molecule type" value="Genomic_DNA"/>
</dbReference>
<comment type="caution">
    <text evidence="2">The sequence shown here is derived from an EMBL/GenBank/DDBJ whole genome shotgun (WGS) entry which is preliminary data.</text>
</comment>
<dbReference type="InterPro" id="IPR054724">
    <property type="entry name" value="DNM3A_N"/>
</dbReference>
<gene>
    <name evidence="2" type="ORF">DPX16_7039</name>
</gene>
<protein>
    <submittedName>
        <fullName evidence="2">DNA (Cytosine-5)-methyltransferase 3A</fullName>
    </submittedName>
</protein>
<evidence type="ECO:0000259" key="1">
    <source>
        <dbReference type="Pfam" id="PF22855"/>
    </source>
</evidence>
<feature type="domain" description="DNA (cytosine-5)-methyltransferase N-terminal" evidence="1">
    <location>
        <begin position="38"/>
        <end position="99"/>
    </location>
</feature>
<evidence type="ECO:0000313" key="2">
    <source>
        <dbReference type="EMBL" id="ROL18728.1"/>
    </source>
</evidence>
<dbReference type="Proteomes" id="UP000281406">
    <property type="component" value="Unassembled WGS sequence"/>
</dbReference>
<dbReference type="Pfam" id="PF22855">
    <property type="entry name" value="DNM3A_N"/>
    <property type="match status" value="1"/>
</dbReference>
<dbReference type="GO" id="GO:0008168">
    <property type="term" value="F:methyltransferase activity"/>
    <property type="evidence" value="ECO:0007669"/>
    <property type="project" value="UniProtKB-KW"/>
</dbReference>
<dbReference type="OrthoDB" id="8964657at2759"/>
<accession>A0A3N0Y1Q8</accession>